<dbReference type="RefSeq" id="WP_009495357.1">
    <property type="nucleotide sequence ID" value="NZ_CP007588.1"/>
</dbReference>
<feature type="domain" description="Cation/H+ exchanger transmembrane" evidence="11">
    <location>
        <begin position="12"/>
        <end position="411"/>
    </location>
</feature>
<feature type="transmembrane region" description="Helical" evidence="10">
    <location>
        <begin position="84"/>
        <end position="104"/>
    </location>
</feature>
<evidence type="ECO:0000256" key="4">
    <source>
        <dbReference type="ARBA" id="ARBA00022692"/>
    </source>
</evidence>
<sequence>MTLFGAIALVLMAIIGANLLAQMYPTIPQAFWQIIMGILIAFIPGVGAQLIINPEWFMLLIIAPLLFYEGQQTPLSVLSKNFGAIIKLAVILAIVTVIIVAISAEQILLWPIPLAVALAAIVTPTDATALDSVTAGVEMPSGLQKAMTLESLFNDAVGLVVLELALLWLATGRFSFWEASTVFMIAAIGGLIVGVLLGIALVYIRQHLMRYQLNDMTAQLLLQILSPMFIYMIADSLHVSAIIAVVIAGVVHNEEREKLQFMSTRFSNLSNQVWNVIAQVLNGVVFVLLGSGLVRILVDNENTPWQTLVWLTWVSVIIYVVMLVVRYIARSRSNRKHIAEAFETEEKYHQRDALIFSVGGVHGAMTMAMALSVPFVLDNGNVVPFRDEILYIAIIVIILSLVVPLIVLPRILPKVTPEYSSEEFQEAHLRMIQAGMNYVESQDVPQSTQAVIYDHLKRQVGYEQPFEKDVWAQANQILADANIATIQEAMADNQISSDALLLYQRMMAQEQRKLGMSRFHIIGHKIMARLDRLATYLLSEEKREEKQKARVEHFLQYEEDRIALLPPEKQPELKALLDHQREFMKDASANDWKQHLTTFKDYEHERWNHAALELDTLLSPPVDVEIAELEQNPENTQLILAMRKIMQRRQHNVEAAVQSDTEVHGVLFAALQAELTQVQDSLANHEISHSLATTLCSEITAAQALIMETESTSY</sequence>
<evidence type="ECO:0000256" key="7">
    <source>
        <dbReference type="ARBA" id="ARBA00023065"/>
    </source>
</evidence>
<organism evidence="12 13">
    <name type="scientific">Weissella tructae</name>
    <dbReference type="NCBI Taxonomy" id="887702"/>
    <lineage>
        <taxon>Bacteria</taxon>
        <taxon>Bacillati</taxon>
        <taxon>Bacillota</taxon>
        <taxon>Bacilli</taxon>
        <taxon>Lactobacillales</taxon>
        <taxon>Lactobacillaceae</taxon>
        <taxon>Weissella</taxon>
    </lineage>
</organism>
<evidence type="ECO:0000256" key="9">
    <source>
        <dbReference type="ARBA" id="ARBA00023201"/>
    </source>
</evidence>
<comment type="subcellular location">
    <subcellularLocation>
        <location evidence="1">Cell membrane</location>
        <topology evidence="1">Multi-pass membrane protein</topology>
    </subcellularLocation>
</comment>
<evidence type="ECO:0000256" key="8">
    <source>
        <dbReference type="ARBA" id="ARBA00023136"/>
    </source>
</evidence>
<keyword evidence="5 10" id="KW-1133">Transmembrane helix</keyword>
<keyword evidence="4 10" id="KW-0812">Transmembrane</keyword>
<evidence type="ECO:0000259" key="11">
    <source>
        <dbReference type="Pfam" id="PF00999"/>
    </source>
</evidence>
<dbReference type="InterPro" id="IPR006153">
    <property type="entry name" value="Cation/H_exchanger_TM"/>
</dbReference>
<evidence type="ECO:0000256" key="5">
    <source>
        <dbReference type="ARBA" id="ARBA00022989"/>
    </source>
</evidence>
<dbReference type="InterPro" id="IPR018422">
    <property type="entry name" value="Cation/H_exchanger_CPA1"/>
</dbReference>
<proteinExistence type="predicted"/>
<feature type="transmembrane region" description="Helical" evidence="10">
    <location>
        <begin position="353"/>
        <end position="377"/>
    </location>
</feature>
<dbReference type="PANTHER" id="PTHR10110">
    <property type="entry name" value="SODIUM/HYDROGEN EXCHANGER"/>
    <property type="match status" value="1"/>
</dbReference>
<feature type="transmembrane region" description="Helical" evidence="10">
    <location>
        <begin position="389"/>
        <end position="408"/>
    </location>
</feature>
<evidence type="ECO:0000256" key="10">
    <source>
        <dbReference type="SAM" id="Phobius"/>
    </source>
</evidence>
<dbReference type="Proteomes" id="UP000028491">
    <property type="component" value="Chromosome"/>
</dbReference>
<gene>
    <name evidence="12" type="ORF">WS08_0224</name>
</gene>
<reference evidence="12 13" key="1">
    <citation type="journal article" date="2014" name="Genome Announc.">
        <title>Whole-Genome Sequence of Weissella ceti Strain WS08, Isolated from Diseased Rainbow Trout in Brazil.</title>
        <authorList>
            <person name="Figueiredo H.C."/>
            <person name="Leal G."/>
            <person name="Pereira F.L."/>
            <person name="Soares S.C."/>
            <person name="Dorella F.A."/>
            <person name="Carvalho A.F."/>
            <person name="Pereira U.P."/>
            <person name="Azevedo V.A."/>
        </authorList>
    </citation>
    <scope>NUCLEOTIDE SEQUENCE [LARGE SCALE GENOMIC DNA]</scope>
    <source>
        <strain evidence="12 13">WS08</strain>
    </source>
</reference>
<feature type="transmembrane region" description="Helical" evidence="10">
    <location>
        <begin position="310"/>
        <end position="329"/>
    </location>
</feature>
<dbReference type="PANTHER" id="PTHR10110:SF86">
    <property type="entry name" value="SODIUM_HYDROGEN EXCHANGER 7"/>
    <property type="match status" value="1"/>
</dbReference>
<evidence type="ECO:0000256" key="2">
    <source>
        <dbReference type="ARBA" id="ARBA00022448"/>
    </source>
</evidence>
<evidence type="ECO:0000313" key="12">
    <source>
        <dbReference type="EMBL" id="AIG65163.1"/>
    </source>
</evidence>
<keyword evidence="2" id="KW-0813">Transport</keyword>
<feature type="transmembrane region" description="Helical" evidence="10">
    <location>
        <begin position="152"/>
        <end position="170"/>
    </location>
</feature>
<feature type="transmembrane region" description="Helical" evidence="10">
    <location>
        <begin position="182"/>
        <end position="204"/>
    </location>
</feature>
<feature type="transmembrane region" description="Helical" evidence="10">
    <location>
        <begin position="31"/>
        <end position="52"/>
    </location>
</feature>
<feature type="transmembrane region" description="Helical" evidence="10">
    <location>
        <begin position="273"/>
        <end position="298"/>
    </location>
</feature>
<keyword evidence="3" id="KW-1003">Cell membrane</keyword>
<name>A0ABN4DFM8_9LACO</name>
<reference evidence="13" key="2">
    <citation type="submission" date="2014-04" db="EMBL/GenBank/DDBJ databases">
        <title>Complete genome of Weissella ceti strain WS08 isolated from diseased rainbow trout in Brazil.</title>
        <authorList>
            <person name="Figueiredo H.C.P."/>
            <person name="Leal C.A.G."/>
            <person name="Pereira F.L."/>
            <person name="Soares S.C."/>
            <person name="Dorella F.A."/>
            <person name="Carvalho A.F."/>
            <person name="Pereira U.P."/>
            <person name="Azevedo V.A.C."/>
        </authorList>
    </citation>
    <scope>NUCLEOTIDE SEQUENCE [LARGE SCALE GENOMIC DNA]</scope>
    <source>
        <strain evidence="13">WS08</strain>
    </source>
</reference>
<dbReference type="Pfam" id="PF00999">
    <property type="entry name" value="Na_H_Exchanger"/>
    <property type="match status" value="1"/>
</dbReference>
<accession>A0ABN4DFM8</accession>
<evidence type="ECO:0000256" key="1">
    <source>
        <dbReference type="ARBA" id="ARBA00004651"/>
    </source>
</evidence>
<dbReference type="Gene3D" id="6.10.140.1330">
    <property type="match status" value="1"/>
</dbReference>
<evidence type="ECO:0000256" key="3">
    <source>
        <dbReference type="ARBA" id="ARBA00022475"/>
    </source>
</evidence>
<protein>
    <submittedName>
        <fullName evidence="12">Antiporter</fullName>
    </submittedName>
</protein>
<feature type="transmembrane region" description="Helical" evidence="10">
    <location>
        <begin position="224"/>
        <end position="252"/>
    </location>
</feature>
<evidence type="ECO:0000313" key="13">
    <source>
        <dbReference type="Proteomes" id="UP000028491"/>
    </source>
</evidence>
<keyword evidence="9" id="KW-0739">Sodium transport</keyword>
<keyword evidence="6" id="KW-0915">Sodium</keyword>
<dbReference type="EMBL" id="CP007588">
    <property type="protein sequence ID" value="AIG65163.1"/>
    <property type="molecule type" value="Genomic_DNA"/>
</dbReference>
<keyword evidence="8 10" id="KW-0472">Membrane</keyword>
<keyword evidence="13" id="KW-1185">Reference proteome</keyword>
<keyword evidence="7" id="KW-0406">Ion transport</keyword>
<evidence type="ECO:0000256" key="6">
    <source>
        <dbReference type="ARBA" id="ARBA00023053"/>
    </source>
</evidence>